<organism evidence="2 3">
    <name type="scientific">Saccharopolyspora hordei</name>
    <dbReference type="NCBI Taxonomy" id="1838"/>
    <lineage>
        <taxon>Bacteria</taxon>
        <taxon>Bacillati</taxon>
        <taxon>Actinomycetota</taxon>
        <taxon>Actinomycetes</taxon>
        <taxon>Pseudonocardiales</taxon>
        <taxon>Pseudonocardiaceae</taxon>
        <taxon>Saccharopolyspora</taxon>
    </lineage>
</organism>
<reference evidence="2 3" key="1">
    <citation type="submission" date="2020-07" db="EMBL/GenBank/DDBJ databases">
        <title>Sequencing the genomes of 1000 actinobacteria strains.</title>
        <authorList>
            <person name="Klenk H.-P."/>
        </authorList>
    </citation>
    <scope>NUCLEOTIDE SEQUENCE [LARGE SCALE GENOMIC DNA]</scope>
    <source>
        <strain evidence="2 3">DSM 44065</strain>
    </source>
</reference>
<feature type="region of interest" description="Disordered" evidence="1">
    <location>
        <begin position="202"/>
        <end position="233"/>
    </location>
</feature>
<evidence type="ECO:0000256" key="1">
    <source>
        <dbReference type="SAM" id="MobiDB-lite"/>
    </source>
</evidence>
<dbReference type="PANTHER" id="PTHR43434:SF20">
    <property type="entry name" value="5'-NUCLEOTIDASE"/>
    <property type="match status" value="1"/>
</dbReference>
<dbReference type="RefSeq" id="WP_343049870.1">
    <property type="nucleotide sequence ID" value="NZ_BAABFH010000001.1"/>
</dbReference>
<dbReference type="Gene3D" id="1.10.150.240">
    <property type="entry name" value="Putative phosphatase, domain 2"/>
    <property type="match status" value="1"/>
</dbReference>
<name>A0A853AB07_9PSEU</name>
<feature type="compositionally biased region" description="Basic and acidic residues" evidence="1">
    <location>
        <begin position="212"/>
        <end position="224"/>
    </location>
</feature>
<dbReference type="AlphaFoldDB" id="A0A853AB07"/>
<dbReference type="GO" id="GO:0004713">
    <property type="term" value="F:protein tyrosine kinase activity"/>
    <property type="evidence" value="ECO:0007669"/>
    <property type="project" value="TreeGrafter"/>
</dbReference>
<dbReference type="Pfam" id="PF12710">
    <property type="entry name" value="HAD"/>
    <property type="match status" value="1"/>
</dbReference>
<comment type="caution">
    <text evidence="2">The sequence shown here is derived from an EMBL/GenBank/DDBJ whole genome shotgun (WGS) entry which is preliminary data.</text>
</comment>
<dbReference type="InterPro" id="IPR036412">
    <property type="entry name" value="HAD-like_sf"/>
</dbReference>
<evidence type="ECO:0000313" key="3">
    <source>
        <dbReference type="Proteomes" id="UP000587002"/>
    </source>
</evidence>
<proteinExistence type="predicted"/>
<dbReference type="InterPro" id="IPR023198">
    <property type="entry name" value="PGP-like_dom2"/>
</dbReference>
<dbReference type="EMBL" id="JACCFJ010000001">
    <property type="protein sequence ID" value="NYI81572.1"/>
    <property type="molecule type" value="Genomic_DNA"/>
</dbReference>
<keyword evidence="3" id="KW-1185">Reference proteome</keyword>
<dbReference type="SUPFAM" id="SSF56784">
    <property type="entry name" value="HAD-like"/>
    <property type="match status" value="1"/>
</dbReference>
<dbReference type="GO" id="GO:0005829">
    <property type="term" value="C:cytosol"/>
    <property type="evidence" value="ECO:0007669"/>
    <property type="project" value="TreeGrafter"/>
</dbReference>
<evidence type="ECO:0000313" key="2">
    <source>
        <dbReference type="EMBL" id="NYI81572.1"/>
    </source>
</evidence>
<dbReference type="Gene3D" id="3.40.50.1000">
    <property type="entry name" value="HAD superfamily/HAD-like"/>
    <property type="match status" value="1"/>
</dbReference>
<dbReference type="InterPro" id="IPR023214">
    <property type="entry name" value="HAD_sf"/>
</dbReference>
<dbReference type="EC" id="3.1.3.18" evidence="2"/>
<dbReference type="GO" id="GO:0008967">
    <property type="term" value="F:phosphoglycolate phosphatase activity"/>
    <property type="evidence" value="ECO:0007669"/>
    <property type="project" value="UniProtKB-EC"/>
</dbReference>
<dbReference type="PANTHER" id="PTHR43434">
    <property type="entry name" value="PHOSPHOGLYCOLATE PHOSPHATASE"/>
    <property type="match status" value="1"/>
</dbReference>
<dbReference type="Proteomes" id="UP000587002">
    <property type="component" value="Unassembled WGS sequence"/>
</dbReference>
<sequence>MAERNGPTVGFDLDMTLIDPRPGMVRAIEELNREFGLALDGEHFAANLGPPLYDVMRGHGFDDAMAQRLVRHFRAVYPSVVIEATTALPGAAEALAAVRELGGRTLVITGKHQPNAELHLKALGWEVDRLVGDVFATAKGEVLRQEGAAGYVGDHLGDIVGARTAGATAVAVATGPYDAAQLAEAGADVVLRDLTEFPAWLERSAAAGGGDGSDHADGQPDRAQQRGQVQPDG</sequence>
<accession>A0A853AB07</accession>
<keyword evidence="2" id="KW-0378">Hydrolase</keyword>
<dbReference type="Pfam" id="PF13242">
    <property type="entry name" value="Hydrolase_like"/>
    <property type="match status" value="1"/>
</dbReference>
<dbReference type="InterPro" id="IPR050155">
    <property type="entry name" value="HAD-like_hydrolase_sf"/>
</dbReference>
<protein>
    <submittedName>
        <fullName evidence="2">Phosphoglycolate phosphatase</fullName>
        <ecNumber evidence="2">3.1.3.18</ecNumber>
    </submittedName>
</protein>
<gene>
    <name evidence="2" type="ORF">HNR68_000202</name>
</gene>